<comment type="caution">
    <text evidence="2">The sequence shown here is derived from an EMBL/GenBank/DDBJ whole genome shotgun (WGS) entry which is preliminary data.</text>
</comment>
<feature type="region of interest" description="Disordered" evidence="1">
    <location>
        <begin position="1"/>
        <end position="40"/>
    </location>
</feature>
<evidence type="ECO:0000313" key="2">
    <source>
        <dbReference type="EMBL" id="MBW0475303.1"/>
    </source>
</evidence>
<keyword evidence="3" id="KW-1185">Reference proteome</keyword>
<dbReference type="EMBL" id="AVOT02004051">
    <property type="protein sequence ID" value="MBW0475303.1"/>
    <property type="molecule type" value="Genomic_DNA"/>
</dbReference>
<gene>
    <name evidence="2" type="ORF">O181_015018</name>
</gene>
<accession>A0A9Q3C2C3</accession>
<proteinExistence type="predicted"/>
<name>A0A9Q3C2C3_9BASI</name>
<reference evidence="2" key="1">
    <citation type="submission" date="2021-03" db="EMBL/GenBank/DDBJ databases">
        <title>Draft genome sequence of rust myrtle Austropuccinia psidii MF-1, a brazilian biotype.</title>
        <authorList>
            <person name="Quecine M.C."/>
            <person name="Pachon D.M.R."/>
            <person name="Bonatelli M.L."/>
            <person name="Correr F.H."/>
            <person name="Franceschini L.M."/>
            <person name="Leite T.F."/>
            <person name="Margarido G.R.A."/>
            <person name="Almeida C.A."/>
            <person name="Ferrarezi J.A."/>
            <person name="Labate C.A."/>
        </authorList>
    </citation>
    <scope>NUCLEOTIDE SEQUENCE</scope>
    <source>
        <strain evidence="2">MF-1</strain>
    </source>
</reference>
<evidence type="ECO:0000256" key="1">
    <source>
        <dbReference type="SAM" id="MobiDB-lite"/>
    </source>
</evidence>
<organism evidence="2 3">
    <name type="scientific">Austropuccinia psidii MF-1</name>
    <dbReference type="NCBI Taxonomy" id="1389203"/>
    <lineage>
        <taxon>Eukaryota</taxon>
        <taxon>Fungi</taxon>
        <taxon>Dikarya</taxon>
        <taxon>Basidiomycota</taxon>
        <taxon>Pucciniomycotina</taxon>
        <taxon>Pucciniomycetes</taxon>
        <taxon>Pucciniales</taxon>
        <taxon>Sphaerophragmiaceae</taxon>
        <taxon>Austropuccinia</taxon>
    </lineage>
</organism>
<protein>
    <submittedName>
        <fullName evidence="2">Uncharacterized protein</fullName>
    </submittedName>
</protein>
<dbReference type="AlphaFoldDB" id="A0A9Q3C2C3"/>
<dbReference type="Proteomes" id="UP000765509">
    <property type="component" value="Unassembled WGS sequence"/>
</dbReference>
<sequence>MTSSIPPPSPNPSTVRHSLASPVRPYPIQKPGKSPMVTSQYPQPVASFNRIIEDKFPLPFPAIKLFQRRASWPVQVT</sequence>
<feature type="compositionally biased region" description="Pro residues" evidence="1">
    <location>
        <begin position="1"/>
        <end position="11"/>
    </location>
</feature>
<evidence type="ECO:0000313" key="3">
    <source>
        <dbReference type="Proteomes" id="UP000765509"/>
    </source>
</evidence>